<dbReference type="EMBL" id="OY660867">
    <property type="protein sequence ID" value="CAJ1055561.1"/>
    <property type="molecule type" value="Genomic_DNA"/>
</dbReference>
<organism evidence="2 3">
    <name type="scientific">Xyrichtys novacula</name>
    <name type="common">Pearly razorfish</name>
    <name type="synonym">Hemipteronotus novacula</name>
    <dbReference type="NCBI Taxonomy" id="13765"/>
    <lineage>
        <taxon>Eukaryota</taxon>
        <taxon>Metazoa</taxon>
        <taxon>Chordata</taxon>
        <taxon>Craniata</taxon>
        <taxon>Vertebrata</taxon>
        <taxon>Euteleostomi</taxon>
        <taxon>Actinopterygii</taxon>
        <taxon>Neopterygii</taxon>
        <taxon>Teleostei</taxon>
        <taxon>Neoteleostei</taxon>
        <taxon>Acanthomorphata</taxon>
        <taxon>Eupercaria</taxon>
        <taxon>Labriformes</taxon>
        <taxon>Labridae</taxon>
        <taxon>Xyrichtys</taxon>
    </lineage>
</organism>
<evidence type="ECO:0000259" key="1">
    <source>
        <dbReference type="Pfam" id="PF13358"/>
    </source>
</evidence>
<reference evidence="2" key="1">
    <citation type="submission" date="2023-08" db="EMBL/GenBank/DDBJ databases">
        <authorList>
            <person name="Alioto T."/>
            <person name="Alioto T."/>
            <person name="Gomez Garrido J."/>
        </authorList>
    </citation>
    <scope>NUCLEOTIDE SEQUENCE</scope>
</reference>
<dbReference type="Pfam" id="PF13358">
    <property type="entry name" value="DDE_3"/>
    <property type="match status" value="1"/>
</dbReference>
<gene>
    <name evidence="2" type="ORF">XNOV1_A042443</name>
</gene>
<protein>
    <submittedName>
        <fullName evidence="2">E3 ubiquitin-protein ligase HECTD4</fullName>
    </submittedName>
</protein>
<dbReference type="GO" id="GO:0003676">
    <property type="term" value="F:nucleic acid binding"/>
    <property type="evidence" value="ECO:0007669"/>
    <property type="project" value="InterPro"/>
</dbReference>
<evidence type="ECO:0000313" key="2">
    <source>
        <dbReference type="EMBL" id="CAJ1055561.1"/>
    </source>
</evidence>
<dbReference type="PANTHER" id="PTHR23022:SF119">
    <property type="entry name" value="TC1-LIKE TRANSPOSASE DDE DOMAIN-CONTAINING PROTEIN"/>
    <property type="match status" value="1"/>
</dbReference>
<feature type="domain" description="Tc1-like transposase DDE" evidence="1">
    <location>
        <begin position="40"/>
        <end position="183"/>
    </location>
</feature>
<dbReference type="InterPro" id="IPR052338">
    <property type="entry name" value="Transposase_5"/>
</dbReference>
<accession>A0AAV1F4C0</accession>
<dbReference type="InterPro" id="IPR036397">
    <property type="entry name" value="RNaseH_sf"/>
</dbReference>
<keyword evidence="3" id="KW-1185">Reference proteome</keyword>
<proteinExistence type="predicted"/>
<dbReference type="Gene3D" id="3.30.420.10">
    <property type="entry name" value="Ribonuclease H-like superfamily/Ribonuclease H"/>
    <property type="match status" value="1"/>
</dbReference>
<dbReference type="PANTHER" id="PTHR23022">
    <property type="entry name" value="TRANSPOSABLE ELEMENT-RELATED"/>
    <property type="match status" value="1"/>
</dbReference>
<dbReference type="InterPro" id="IPR038717">
    <property type="entry name" value="Tc1-like_DDE_dom"/>
</dbReference>
<name>A0AAV1F4C0_XYRNO</name>
<dbReference type="Proteomes" id="UP001178508">
    <property type="component" value="Chromosome 4"/>
</dbReference>
<dbReference type="AlphaFoldDB" id="A0AAV1F4C0"/>
<evidence type="ECO:0000313" key="3">
    <source>
        <dbReference type="Proteomes" id="UP001178508"/>
    </source>
</evidence>
<sequence length="235" mass="27214">MGYSSRRPHRVPLLSAKNRKLRLQFAQAHRNWTIEDWKNVAWSDESRFLLRHSDGRVRIWHQQHESMDPSCLVSTVQAGGGGVMVWGIFSWHSLGPLVSIEHRCNATAYLSIVADHVHPFMTTMCPTSDGYFQQDNAPCHKAGIISDWFLEHDNEFTVLKWPPQSPDLNPIEHLWDVVEREFRIMDVQPTNLRQLCDAIMSIWTKLSEECFQHLVESMPRRIEAVLKAKGGPTRY</sequence>